<accession>A0ABR1U550</accession>
<proteinExistence type="predicted"/>
<evidence type="ECO:0000313" key="3">
    <source>
        <dbReference type="Proteomes" id="UP001446871"/>
    </source>
</evidence>
<feature type="compositionally biased region" description="Acidic residues" evidence="1">
    <location>
        <begin position="63"/>
        <end position="74"/>
    </location>
</feature>
<dbReference type="EMBL" id="JAQQWM010000008">
    <property type="protein sequence ID" value="KAK8054029.1"/>
    <property type="molecule type" value="Genomic_DNA"/>
</dbReference>
<dbReference type="Proteomes" id="UP001446871">
    <property type="component" value="Unassembled WGS sequence"/>
</dbReference>
<keyword evidence="3" id="KW-1185">Reference proteome</keyword>
<evidence type="ECO:0000313" key="2">
    <source>
        <dbReference type="EMBL" id="KAK8054029.1"/>
    </source>
</evidence>
<comment type="caution">
    <text evidence="2">The sequence shown here is derived from an EMBL/GenBank/DDBJ whole genome shotgun (WGS) entry which is preliminary data.</text>
</comment>
<name>A0ABR1U550_9PEZI</name>
<organism evidence="2 3">
    <name type="scientific">Apiospora saccharicola</name>
    <dbReference type="NCBI Taxonomy" id="335842"/>
    <lineage>
        <taxon>Eukaryota</taxon>
        <taxon>Fungi</taxon>
        <taxon>Dikarya</taxon>
        <taxon>Ascomycota</taxon>
        <taxon>Pezizomycotina</taxon>
        <taxon>Sordariomycetes</taxon>
        <taxon>Xylariomycetidae</taxon>
        <taxon>Amphisphaeriales</taxon>
        <taxon>Apiosporaceae</taxon>
        <taxon>Apiospora</taxon>
    </lineage>
</organism>
<reference evidence="2 3" key="1">
    <citation type="submission" date="2023-01" db="EMBL/GenBank/DDBJ databases">
        <title>Analysis of 21 Apiospora genomes using comparative genomics revels a genus with tremendous synthesis potential of carbohydrate active enzymes and secondary metabolites.</title>
        <authorList>
            <person name="Sorensen T."/>
        </authorList>
    </citation>
    <scope>NUCLEOTIDE SEQUENCE [LARGE SCALE GENOMIC DNA]</scope>
    <source>
        <strain evidence="2 3">CBS 83171</strain>
    </source>
</reference>
<protein>
    <submittedName>
        <fullName evidence="2">Uncharacterized protein</fullName>
    </submittedName>
</protein>
<sequence length="74" mass="7790">MTDVPPNQLAAMPAATTCIVPRSSATETQDQPKAVTSHSASKSQALRLTKAVDGCDVPGPMQLDDDDDFETDLS</sequence>
<evidence type="ECO:0000256" key="1">
    <source>
        <dbReference type="SAM" id="MobiDB-lite"/>
    </source>
</evidence>
<feature type="compositionally biased region" description="Polar residues" evidence="1">
    <location>
        <begin position="23"/>
        <end position="46"/>
    </location>
</feature>
<gene>
    <name evidence="2" type="ORF">PG996_013330</name>
</gene>
<feature type="region of interest" description="Disordered" evidence="1">
    <location>
        <begin position="22"/>
        <end position="74"/>
    </location>
</feature>